<evidence type="ECO:0000256" key="2">
    <source>
        <dbReference type="ARBA" id="ARBA00010497"/>
    </source>
</evidence>
<evidence type="ECO:0000256" key="11">
    <source>
        <dbReference type="ARBA" id="ARBA00047658"/>
    </source>
</evidence>
<evidence type="ECO:0000256" key="12">
    <source>
        <dbReference type="SAM" id="MobiDB-lite"/>
    </source>
</evidence>
<keyword evidence="15" id="KW-1185">Reference proteome</keyword>
<evidence type="ECO:0000256" key="5">
    <source>
        <dbReference type="ARBA" id="ARBA00022679"/>
    </source>
</evidence>
<evidence type="ECO:0000256" key="9">
    <source>
        <dbReference type="ARBA" id="ARBA00030816"/>
    </source>
</evidence>
<dbReference type="PANTHER" id="PTHR11774">
    <property type="entry name" value="GERANYLGERANYL TRANSFERASE TYPE BETA SUBUNIT"/>
    <property type="match status" value="1"/>
</dbReference>
<gene>
    <name evidence="14" type="ORF">BDV25DRAFT_170234</name>
</gene>
<comment type="similarity">
    <text evidence="2">Belongs to the protein prenyltransferase subunit beta family.</text>
</comment>
<dbReference type="GO" id="GO:0046872">
    <property type="term" value="F:metal ion binding"/>
    <property type="evidence" value="ECO:0007669"/>
    <property type="project" value="UniProtKB-KW"/>
</dbReference>
<name>A0A5N6U1X9_ASPAV</name>
<dbReference type="GO" id="GO:0004663">
    <property type="term" value="F:Rab geranylgeranyltransferase activity"/>
    <property type="evidence" value="ECO:0007669"/>
    <property type="project" value="UniProtKB-EC"/>
</dbReference>
<dbReference type="GO" id="GO:0005968">
    <property type="term" value="C:Rab-protein geranylgeranyltransferase complex"/>
    <property type="evidence" value="ECO:0007669"/>
    <property type="project" value="TreeGrafter"/>
</dbReference>
<feature type="domain" description="Prenyltransferase alpha-alpha toroid" evidence="13">
    <location>
        <begin position="20"/>
        <end position="321"/>
    </location>
</feature>
<protein>
    <recommendedName>
        <fullName evidence="3">protein geranylgeranyltransferase type II</fullName>
        <ecNumber evidence="3">2.5.1.60</ecNumber>
    </recommendedName>
    <alternativeName>
        <fullName evidence="9">Geranylgeranyl transferase type II subunit beta</fullName>
    </alternativeName>
    <alternativeName>
        <fullName evidence="10">Type II protein geranyl-geranyltransferase subunit beta</fullName>
    </alternativeName>
</protein>
<feature type="region of interest" description="Disordered" evidence="12">
    <location>
        <begin position="624"/>
        <end position="651"/>
    </location>
</feature>
<keyword evidence="6" id="KW-0479">Metal-binding</keyword>
<evidence type="ECO:0000256" key="3">
    <source>
        <dbReference type="ARBA" id="ARBA00012656"/>
    </source>
</evidence>
<keyword evidence="8" id="KW-0862">Zinc</keyword>
<dbReference type="AlphaFoldDB" id="A0A5N6U1X9"/>
<evidence type="ECO:0000256" key="10">
    <source>
        <dbReference type="ARBA" id="ARBA00032766"/>
    </source>
</evidence>
<accession>A0A5N6U1X9</accession>
<evidence type="ECO:0000256" key="6">
    <source>
        <dbReference type="ARBA" id="ARBA00022723"/>
    </source>
</evidence>
<dbReference type="InterPro" id="IPR026873">
    <property type="entry name" value="Ptb1"/>
</dbReference>
<dbReference type="OrthoDB" id="5428259at2759"/>
<dbReference type="CDD" id="cd02894">
    <property type="entry name" value="GGTase-II"/>
    <property type="match status" value="1"/>
</dbReference>
<evidence type="ECO:0000259" key="13">
    <source>
        <dbReference type="Pfam" id="PF00432"/>
    </source>
</evidence>
<dbReference type="PANTHER" id="PTHR11774:SF11">
    <property type="entry name" value="GERANYLGERANYL TRANSFERASE TYPE-2 SUBUNIT BETA"/>
    <property type="match status" value="1"/>
</dbReference>
<sequence length="885" mass="98375">MALVFGPGRAVGNQSGQNLCIQKHVDYIKNLDSRRDELEYWLTEHLRLNGVYWGLTALHLLGSPQTLPREDTINFVLSCQRDSGGFGAAPGHDAHMLYTVSAVQILVMLGAVDELDKRGLGGKQKIGSFIAGLQDSKTGSFMGDEWGELDTRFLYGAFNALSLLGLLDMVDVTKAVDYVQQCENLDGGYGIRPGAESHAGQVFTCLGALAIAGRLDLVNKDRLGSWLSERQLENGGFNGRPEKLEDACYSWWVGASLAMINKLHWIDGEKLAAFILRCQDPDNGGFGDRPGNMVDVFHTHFAIAGLSLLRYDGVLEVDPVYHQEPQAVVLLDEYDRWYKVNNLAKLLSDRLSSKDARKKKVPGKNVAHDKARILEKATDHKSIPMTVCQPSHDPVPDYLDPRLTSSYLTVAHGIQDKSMSDSMSCVAPVVSSDSGAQADNEVDFSGLPTLSTPPVNTRCTVSPWKQENAYDSEDESAAILQRTPCWSRTLSRTAEMASQLLDRRMGYDPFVDDNESEVERERVDEIGRLKGVLWPGMDIFDSATEQMRRKRNQKKDESILRMMEKTSVGVEPTELIFSPTGILRKQRVISGNVEDSSPLKGETPIPRRRTTRPKRVLSLADPNVEQSRVRKRNKKPMKRDQTTAKARMGRRALRTTRNSSVEVPLHSGNQLCHGESNDDFVLTFSGNDSRVRTDLKIFCDMEDKDGSGAKEQYCEKGLQFGISASSDPLFLHQEALTNRIPNLVHSGNYLSDISEGLGRLNTDKENIEPLLDIDGRIDPLVEWHSPAFKRHLASDAGYLPHLFLSDDHRIGLNFFDGPDCFAGYTYNPLATSCPKLTEDENPIYTSDANQSLASHDTTCTASPDATISDIEEDDFERLYLDGGFC</sequence>
<keyword evidence="4" id="KW-0637">Prenyltransferase</keyword>
<dbReference type="EMBL" id="ML742051">
    <property type="protein sequence ID" value="KAE8152578.1"/>
    <property type="molecule type" value="Genomic_DNA"/>
</dbReference>
<dbReference type="EC" id="2.5.1.60" evidence="3"/>
<evidence type="ECO:0000313" key="15">
    <source>
        <dbReference type="Proteomes" id="UP000325780"/>
    </source>
</evidence>
<comment type="catalytic activity">
    <reaction evidence="11">
        <text>geranylgeranyl diphosphate + L-cysteinyl-[protein] = S-geranylgeranyl-L-cysteinyl-[protein] + diphosphate</text>
        <dbReference type="Rhea" id="RHEA:21240"/>
        <dbReference type="Rhea" id="RHEA-COMP:10131"/>
        <dbReference type="Rhea" id="RHEA-COMP:11537"/>
        <dbReference type="ChEBI" id="CHEBI:29950"/>
        <dbReference type="ChEBI" id="CHEBI:33019"/>
        <dbReference type="ChEBI" id="CHEBI:57533"/>
        <dbReference type="ChEBI" id="CHEBI:86021"/>
        <dbReference type="EC" id="2.5.1.60"/>
    </reaction>
</comment>
<keyword evidence="5 14" id="KW-0808">Transferase</keyword>
<evidence type="ECO:0000313" key="14">
    <source>
        <dbReference type="EMBL" id="KAE8152578.1"/>
    </source>
</evidence>
<comment type="cofactor">
    <cofactor evidence="1">
        <name>Zn(2+)</name>
        <dbReference type="ChEBI" id="CHEBI:29105"/>
    </cofactor>
</comment>
<dbReference type="InterPro" id="IPR008930">
    <property type="entry name" value="Terpenoid_cyclase/PrenylTrfase"/>
</dbReference>
<dbReference type="SUPFAM" id="SSF48239">
    <property type="entry name" value="Terpenoid cyclases/Protein prenyltransferases"/>
    <property type="match status" value="1"/>
</dbReference>
<dbReference type="Pfam" id="PF00432">
    <property type="entry name" value="Prenyltrans"/>
    <property type="match status" value="1"/>
</dbReference>
<evidence type="ECO:0000256" key="8">
    <source>
        <dbReference type="ARBA" id="ARBA00022833"/>
    </source>
</evidence>
<dbReference type="Proteomes" id="UP000325780">
    <property type="component" value="Unassembled WGS sequence"/>
</dbReference>
<evidence type="ECO:0000256" key="4">
    <source>
        <dbReference type="ARBA" id="ARBA00022602"/>
    </source>
</evidence>
<reference evidence="14 15" key="1">
    <citation type="submission" date="2019-04" db="EMBL/GenBank/DDBJ databases">
        <title>Friends and foes A comparative genomics study of 23 Aspergillus species from section Flavi.</title>
        <authorList>
            <consortium name="DOE Joint Genome Institute"/>
            <person name="Kjaerbolling I."/>
            <person name="Vesth T."/>
            <person name="Frisvad J.C."/>
            <person name="Nybo J.L."/>
            <person name="Theobald S."/>
            <person name="Kildgaard S."/>
            <person name="Isbrandt T."/>
            <person name="Kuo A."/>
            <person name="Sato A."/>
            <person name="Lyhne E.K."/>
            <person name="Kogle M.E."/>
            <person name="Wiebenga A."/>
            <person name="Kun R.S."/>
            <person name="Lubbers R.J."/>
            <person name="Makela M.R."/>
            <person name="Barry K."/>
            <person name="Chovatia M."/>
            <person name="Clum A."/>
            <person name="Daum C."/>
            <person name="Haridas S."/>
            <person name="He G."/>
            <person name="LaButti K."/>
            <person name="Lipzen A."/>
            <person name="Mondo S."/>
            <person name="Riley R."/>
            <person name="Salamov A."/>
            <person name="Simmons B.A."/>
            <person name="Magnuson J.K."/>
            <person name="Henrissat B."/>
            <person name="Mortensen U.H."/>
            <person name="Larsen T.O."/>
            <person name="Devries R.P."/>
            <person name="Grigoriev I.V."/>
            <person name="Machida M."/>
            <person name="Baker S.E."/>
            <person name="Andersen M.R."/>
        </authorList>
    </citation>
    <scope>NUCLEOTIDE SEQUENCE [LARGE SCALE GENOMIC DNA]</scope>
    <source>
        <strain evidence="14 15">IBT 18842</strain>
    </source>
</reference>
<evidence type="ECO:0000256" key="7">
    <source>
        <dbReference type="ARBA" id="ARBA00022737"/>
    </source>
</evidence>
<dbReference type="InterPro" id="IPR045089">
    <property type="entry name" value="PGGT1B-like"/>
</dbReference>
<proteinExistence type="inferred from homology"/>
<evidence type="ECO:0000256" key="1">
    <source>
        <dbReference type="ARBA" id="ARBA00001947"/>
    </source>
</evidence>
<dbReference type="InterPro" id="IPR001330">
    <property type="entry name" value="Prenyltrans"/>
</dbReference>
<dbReference type="FunFam" id="1.50.10.20:FF:000009">
    <property type="entry name" value="Geranylgeranyl transferase type-2 subunit beta"/>
    <property type="match status" value="1"/>
</dbReference>
<keyword evidence="7" id="KW-0677">Repeat</keyword>
<dbReference type="Gene3D" id="1.50.10.20">
    <property type="match status" value="1"/>
</dbReference>
<organism evidence="14 15">
    <name type="scientific">Aspergillus avenaceus</name>
    <dbReference type="NCBI Taxonomy" id="36643"/>
    <lineage>
        <taxon>Eukaryota</taxon>
        <taxon>Fungi</taxon>
        <taxon>Dikarya</taxon>
        <taxon>Ascomycota</taxon>
        <taxon>Pezizomycotina</taxon>
        <taxon>Eurotiomycetes</taxon>
        <taxon>Eurotiomycetidae</taxon>
        <taxon>Eurotiales</taxon>
        <taxon>Aspergillaceae</taxon>
        <taxon>Aspergillus</taxon>
        <taxon>Aspergillus subgen. Circumdati</taxon>
    </lineage>
</organism>